<evidence type="ECO:0000256" key="4">
    <source>
        <dbReference type="ARBA" id="ARBA00023239"/>
    </source>
</evidence>
<dbReference type="Proteomes" id="UP001597380">
    <property type="component" value="Unassembled WGS sequence"/>
</dbReference>
<dbReference type="Gene3D" id="3.40.50.1400">
    <property type="match status" value="2"/>
</dbReference>
<evidence type="ECO:0000313" key="10">
    <source>
        <dbReference type="Proteomes" id="UP001597380"/>
    </source>
</evidence>
<gene>
    <name evidence="7 9" type="primary">hemH</name>
    <name evidence="9" type="ORF">ACFSJ3_18505</name>
</gene>
<evidence type="ECO:0000256" key="7">
    <source>
        <dbReference type="HAMAP-Rule" id="MF_00323"/>
    </source>
</evidence>
<keyword evidence="4 7" id="KW-0456">Lyase</keyword>
<dbReference type="EC" id="4.98.1.1" evidence="7 8"/>
<dbReference type="InterPro" id="IPR019772">
    <property type="entry name" value="Ferrochelatase_AS"/>
</dbReference>
<evidence type="ECO:0000256" key="1">
    <source>
        <dbReference type="ARBA" id="ARBA00007718"/>
    </source>
</evidence>
<keyword evidence="5 7" id="KW-0627">Porphyrin biosynthesis</keyword>
<reference evidence="10" key="1">
    <citation type="journal article" date="2019" name="Int. J. Syst. Evol. Microbiol.">
        <title>The Global Catalogue of Microorganisms (GCM) 10K type strain sequencing project: providing services to taxonomists for standard genome sequencing and annotation.</title>
        <authorList>
            <consortium name="The Broad Institute Genomics Platform"/>
            <consortium name="The Broad Institute Genome Sequencing Center for Infectious Disease"/>
            <person name="Wu L."/>
            <person name="Ma J."/>
        </authorList>
    </citation>
    <scope>NUCLEOTIDE SEQUENCE [LARGE SCALE GENOMIC DNA]</scope>
    <source>
        <strain evidence="10">CGMCC 1.10992</strain>
    </source>
</reference>
<dbReference type="PANTHER" id="PTHR11108:SF1">
    <property type="entry name" value="FERROCHELATASE, MITOCHONDRIAL"/>
    <property type="match status" value="1"/>
</dbReference>
<keyword evidence="7" id="KW-0479">Metal-binding</keyword>
<dbReference type="CDD" id="cd03411">
    <property type="entry name" value="Ferrochelatase_N"/>
    <property type="match status" value="1"/>
</dbReference>
<sequence length="332" mass="37286">MELKHAAENYGVLLVNLGTPDAPTTPAVRSYLNQFLSDPRVVDVPKWLWQCILKGAILPFRSPRAAKAYQSIWWYEGSPLRVISEKQQKALTNALLFGTGHKLQVELAMTYGNPSIPGALQRLFDAGVNKVVVLPLFPQYSCSTTAAVFDGIADALKKQRLIPELRSIHHYHDHPAFISAMVGKVRAHWQANGKGEHLLMSFHGIPQRYADEGDPYERHCHETAIAIAGALGLSDSEWTISFQSRVGREQWLMPYTDETLKGMPAKGIKNLDVICPAFSVDCLETLEEIKEENCEYFEEAGGEQYRYIDCLNDSPCHIQMMVTLVKEQLVGW</sequence>
<dbReference type="SUPFAM" id="SSF53800">
    <property type="entry name" value="Chelatase"/>
    <property type="match status" value="1"/>
</dbReference>
<dbReference type="PANTHER" id="PTHR11108">
    <property type="entry name" value="FERROCHELATASE"/>
    <property type="match status" value="1"/>
</dbReference>
<dbReference type="InterPro" id="IPR033644">
    <property type="entry name" value="Ferrochelatase_C"/>
</dbReference>
<comment type="catalytic activity">
    <reaction evidence="7 8">
        <text>heme b + 2 H(+) = protoporphyrin IX + Fe(2+)</text>
        <dbReference type="Rhea" id="RHEA:22584"/>
        <dbReference type="ChEBI" id="CHEBI:15378"/>
        <dbReference type="ChEBI" id="CHEBI:29033"/>
        <dbReference type="ChEBI" id="CHEBI:57306"/>
        <dbReference type="ChEBI" id="CHEBI:60344"/>
        <dbReference type="EC" id="4.98.1.1"/>
    </reaction>
</comment>
<comment type="similarity">
    <text evidence="1 7 8">Belongs to the ferrochelatase family.</text>
</comment>
<comment type="function">
    <text evidence="7 8">Catalyzes the ferrous insertion into protoporphyrin IX.</text>
</comment>
<dbReference type="PROSITE" id="PS00534">
    <property type="entry name" value="FERROCHELATASE"/>
    <property type="match status" value="1"/>
</dbReference>
<evidence type="ECO:0000256" key="2">
    <source>
        <dbReference type="ARBA" id="ARBA00023004"/>
    </source>
</evidence>
<dbReference type="RefSeq" id="WP_345342214.1">
    <property type="nucleotide sequence ID" value="NZ_BAABLI010000034.1"/>
</dbReference>
<proteinExistence type="inferred from homology"/>
<dbReference type="InterPro" id="IPR033659">
    <property type="entry name" value="Ferrochelatase_N"/>
</dbReference>
<feature type="binding site" evidence="7">
    <location>
        <position position="203"/>
    </location>
    <ligand>
        <name>Fe(2+)</name>
        <dbReference type="ChEBI" id="CHEBI:29033"/>
    </ligand>
</feature>
<dbReference type="Pfam" id="PF00762">
    <property type="entry name" value="Ferrochelatase"/>
    <property type="match status" value="1"/>
</dbReference>
<comment type="pathway">
    <text evidence="7 8">Porphyrin-containing compound metabolism; protoheme biosynthesis; protoheme from protoporphyrin-IX: step 1/1.</text>
</comment>
<dbReference type="InterPro" id="IPR001015">
    <property type="entry name" value="Ferrochelatase"/>
</dbReference>
<name>A0ABW4XSA9_9GAMM</name>
<protein>
    <recommendedName>
        <fullName evidence="7 8">Ferrochelatase</fullName>
        <ecNumber evidence="7 8">4.98.1.1</ecNumber>
    </recommendedName>
    <alternativeName>
        <fullName evidence="7">Heme synthase</fullName>
    </alternativeName>
    <alternativeName>
        <fullName evidence="7">Protoheme ferro-lyase</fullName>
    </alternativeName>
</protein>
<evidence type="ECO:0000256" key="8">
    <source>
        <dbReference type="RuleBase" id="RU000607"/>
    </source>
</evidence>
<organism evidence="9 10">
    <name type="scientific">Corallincola platygyrae</name>
    <dbReference type="NCBI Taxonomy" id="1193278"/>
    <lineage>
        <taxon>Bacteria</taxon>
        <taxon>Pseudomonadati</taxon>
        <taxon>Pseudomonadota</taxon>
        <taxon>Gammaproteobacteria</taxon>
        <taxon>Alteromonadales</taxon>
        <taxon>Psychromonadaceae</taxon>
        <taxon>Corallincola</taxon>
    </lineage>
</organism>
<dbReference type="CDD" id="cd00419">
    <property type="entry name" value="Ferrochelatase_C"/>
    <property type="match status" value="1"/>
</dbReference>
<keyword evidence="3 7" id="KW-0350">Heme biosynthesis</keyword>
<dbReference type="EMBL" id="JBHUHT010000031">
    <property type="protein sequence ID" value="MFD2097985.1"/>
    <property type="molecule type" value="Genomic_DNA"/>
</dbReference>
<evidence type="ECO:0000256" key="5">
    <source>
        <dbReference type="ARBA" id="ARBA00023244"/>
    </source>
</evidence>
<feature type="binding site" evidence="7">
    <location>
        <position position="284"/>
    </location>
    <ligand>
        <name>Fe(2+)</name>
        <dbReference type="ChEBI" id="CHEBI:29033"/>
    </ligand>
</feature>
<dbReference type="NCBIfam" id="TIGR00109">
    <property type="entry name" value="hemH"/>
    <property type="match status" value="1"/>
</dbReference>
<comment type="caution">
    <text evidence="9">The sequence shown here is derived from an EMBL/GenBank/DDBJ whole genome shotgun (WGS) entry which is preliminary data.</text>
</comment>
<keyword evidence="2 7" id="KW-0408">Iron</keyword>
<keyword evidence="10" id="KW-1185">Reference proteome</keyword>
<comment type="subcellular location">
    <subcellularLocation>
        <location evidence="7 8">Cytoplasm</location>
    </subcellularLocation>
</comment>
<accession>A0ABW4XSA9</accession>
<keyword evidence="7 8" id="KW-0963">Cytoplasm</keyword>
<dbReference type="HAMAP" id="MF_00323">
    <property type="entry name" value="Ferrochelatase"/>
    <property type="match status" value="1"/>
</dbReference>
<comment type="catalytic activity">
    <reaction evidence="6">
        <text>Fe-coproporphyrin III + 2 H(+) = coproporphyrin III + Fe(2+)</text>
        <dbReference type="Rhea" id="RHEA:49572"/>
        <dbReference type="ChEBI" id="CHEBI:15378"/>
        <dbReference type="ChEBI" id="CHEBI:29033"/>
        <dbReference type="ChEBI" id="CHEBI:68438"/>
        <dbReference type="ChEBI" id="CHEBI:131725"/>
        <dbReference type="EC" id="4.99.1.9"/>
    </reaction>
    <physiologicalReaction direction="right-to-left" evidence="6">
        <dbReference type="Rhea" id="RHEA:49574"/>
    </physiologicalReaction>
</comment>
<evidence type="ECO:0000256" key="3">
    <source>
        <dbReference type="ARBA" id="ARBA00023133"/>
    </source>
</evidence>
<evidence type="ECO:0000313" key="9">
    <source>
        <dbReference type="EMBL" id="MFD2097985.1"/>
    </source>
</evidence>
<evidence type="ECO:0000256" key="6">
    <source>
        <dbReference type="ARBA" id="ARBA00024536"/>
    </source>
</evidence>